<dbReference type="InterPro" id="IPR027417">
    <property type="entry name" value="P-loop_NTPase"/>
</dbReference>
<dbReference type="PANTHER" id="PTHR11086:SF18">
    <property type="entry name" value="DEOXYCYTIDYLATE DEAMINASE"/>
    <property type="match status" value="1"/>
</dbReference>
<dbReference type="PANTHER" id="PTHR11086">
    <property type="entry name" value="DEOXYCYTIDYLATE DEAMINASE-RELATED"/>
    <property type="match status" value="1"/>
</dbReference>
<evidence type="ECO:0000256" key="3">
    <source>
        <dbReference type="ARBA" id="ARBA00022801"/>
    </source>
</evidence>
<dbReference type="SUPFAM" id="SSF53927">
    <property type="entry name" value="Cytidine deaminase-like"/>
    <property type="match status" value="1"/>
</dbReference>
<dbReference type="GO" id="GO:0004132">
    <property type="term" value="F:dCMP deaminase activity"/>
    <property type="evidence" value="ECO:0007669"/>
    <property type="project" value="TreeGrafter"/>
</dbReference>
<keyword evidence="7" id="KW-1185">Reference proteome</keyword>
<dbReference type="Gene3D" id="3.40.50.300">
    <property type="entry name" value="P-loop containing nucleotide triphosphate hydrolases"/>
    <property type="match status" value="1"/>
</dbReference>
<dbReference type="EMBL" id="FNXG01000006">
    <property type="protein sequence ID" value="SEI10320.1"/>
    <property type="molecule type" value="Genomic_DNA"/>
</dbReference>
<dbReference type="NCBIfam" id="NF041025">
    <property type="entry name" value="antiphage_deaminase"/>
    <property type="match status" value="1"/>
</dbReference>
<dbReference type="Gene3D" id="3.40.140.10">
    <property type="entry name" value="Cytidine Deaminase, domain 2"/>
    <property type="match status" value="1"/>
</dbReference>
<dbReference type="Pfam" id="PF00383">
    <property type="entry name" value="dCMP_cyt_deam_1"/>
    <property type="match status" value="1"/>
</dbReference>
<protein>
    <submittedName>
        <fullName evidence="6">Deoxycytidylate deaminase</fullName>
    </submittedName>
</protein>
<dbReference type="GO" id="GO:0005737">
    <property type="term" value="C:cytoplasm"/>
    <property type="evidence" value="ECO:0007669"/>
    <property type="project" value="TreeGrafter"/>
</dbReference>
<dbReference type="AlphaFoldDB" id="A0A1H6N6L9"/>
<accession>A0A1H6N6L9</accession>
<dbReference type="InterPro" id="IPR015517">
    <property type="entry name" value="dCMP_deaminase-rel"/>
</dbReference>
<keyword evidence="2" id="KW-0479">Metal-binding</keyword>
<evidence type="ECO:0000313" key="6">
    <source>
        <dbReference type="EMBL" id="SEI10320.1"/>
    </source>
</evidence>
<dbReference type="Proteomes" id="UP000199125">
    <property type="component" value="Unassembled WGS sequence"/>
</dbReference>
<dbReference type="InterPro" id="IPR016192">
    <property type="entry name" value="APOBEC/CMP_deaminase_Zn-bd"/>
</dbReference>
<proteinExistence type="inferred from homology"/>
<evidence type="ECO:0000256" key="2">
    <source>
        <dbReference type="ARBA" id="ARBA00022723"/>
    </source>
</evidence>
<evidence type="ECO:0000256" key="4">
    <source>
        <dbReference type="ARBA" id="ARBA00022833"/>
    </source>
</evidence>
<dbReference type="InterPro" id="IPR002125">
    <property type="entry name" value="CMP_dCMP_dom"/>
</dbReference>
<keyword evidence="3" id="KW-0378">Hydrolase</keyword>
<organism evidence="6 7">
    <name type="scientific">Paracoccus alkenifer</name>
    <dbReference type="NCBI Taxonomy" id="65735"/>
    <lineage>
        <taxon>Bacteria</taxon>
        <taxon>Pseudomonadati</taxon>
        <taxon>Pseudomonadota</taxon>
        <taxon>Alphaproteobacteria</taxon>
        <taxon>Rhodobacterales</taxon>
        <taxon>Paracoccaceae</taxon>
        <taxon>Paracoccus</taxon>
    </lineage>
</organism>
<dbReference type="InterPro" id="IPR016193">
    <property type="entry name" value="Cytidine_deaminase-like"/>
</dbReference>
<reference evidence="7" key="1">
    <citation type="submission" date="2016-10" db="EMBL/GenBank/DDBJ databases">
        <authorList>
            <person name="Varghese N."/>
            <person name="Submissions S."/>
        </authorList>
    </citation>
    <scope>NUCLEOTIDE SEQUENCE [LARGE SCALE GENOMIC DNA]</scope>
    <source>
        <strain evidence="7">DSM 11593</strain>
    </source>
</reference>
<name>A0A1H6N6L9_9RHOB</name>
<feature type="domain" description="CMP/dCMP-type deaminase" evidence="5">
    <location>
        <begin position="257"/>
        <end position="446"/>
    </location>
</feature>
<evidence type="ECO:0000256" key="1">
    <source>
        <dbReference type="ARBA" id="ARBA00006576"/>
    </source>
</evidence>
<evidence type="ECO:0000313" key="7">
    <source>
        <dbReference type="Proteomes" id="UP000199125"/>
    </source>
</evidence>
<keyword evidence="4" id="KW-0862">Zinc</keyword>
<dbReference type="GO" id="GO:0008270">
    <property type="term" value="F:zinc ion binding"/>
    <property type="evidence" value="ECO:0007669"/>
    <property type="project" value="InterPro"/>
</dbReference>
<gene>
    <name evidence="6" type="ORF">SAMN04488075_2891</name>
</gene>
<dbReference type="STRING" id="65735.SAMN04488075_2891"/>
<comment type="similarity">
    <text evidence="1">Belongs to the cytidine and deoxycytidylate deaminase family.</text>
</comment>
<evidence type="ECO:0000259" key="5">
    <source>
        <dbReference type="PROSITE" id="PS51747"/>
    </source>
</evidence>
<dbReference type="PROSITE" id="PS00903">
    <property type="entry name" value="CYT_DCMP_DEAMINASES_1"/>
    <property type="match status" value="1"/>
</dbReference>
<dbReference type="PROSITE" id="PS51747">
    <property type="entry name" value="CYT_DCMP_DEAMINASES_2"/>
    <property type="match status" value="1"/>
</dbReference>
<sequence>MPTSSPLKPELIFGLVGPIGCDIIAVENALSRALKRVDYQPVNIRVSDAMPALLELKGKSITAPTSLQEKIEAGNSVRKLYGNNSVFAGEIIRQIRQHRKNVTSKTSENIAAPEETPVDGGVYEVPVDGTAYIVRQLKRPEEVELLRKTYGHLFIQISITHSRAGRLKLLADRIRREIHGKSNDECEAEARQLIQIDENEQDALPSHEQGDNDYGQKLTEIFHLGDVFINSESENSAVAMCHRFIDALFGKNNISPTKDEFGTYMAKAASLRSVDLSRQVGAALLTKEGDIISVGCNDVPKPEGGIYWDEDAQKSRDIDRKGEANKEETNRIIFDFLRTLKREGALREGLTPENILADPDTKNAILKSLIGEITEYGRMVHAEMAAITDAARLGRSVKGATLFVTTYPCHNCAKHIISSGINRIVFIEPYPKSRAELLYPDAIGARNEDGTKKVELHHFEGISPRRYRDIFEKGRRRDKSGEVHEWYQEKCIPRVGPLVHNYWLTERHAISSCFPEEEDDIIS</sequence>